<name>A0A7H1NRW5_9PROT</name>
<protein>
    <submittedName>
        <fullName evidence="1">Uncharacterized protein</fullName>
    </submittedName>
</protein>
<dbReference type="KEGG" id="ebla:JGUZn3_12990"/>
<reference evidence="1 2" key="1">
    <citation type="submission" date="2020-08" db="EMBL/GenBank/DDBJ databases">
        <title>Complete genome sequence of Entomobacter blattae G55GP.</title>
        <authorList>
            <person name="Poehlein A."/>
            <person name="Guzman J."/>
            <person name="Daniel R."/>
            <person name="Vilcinskas A."/>
        </authorList>
    </citation>
    <scope>NUCLEOTIDE SEQUENCE [LARGE SCALE GENOMIC DNA]</scope>
    <source>
        <strain evidence="1 2">G55GP</strain>
    </source>
</reference>
<dbReference type="RefSeq" id="WP_203412782.1">
    <property type="nucleotide sequence ID" value="NZ_CP060244.1"/>
</dbReference>
<dbReference type="EMBL" id="CP060244">
    <property type="protein sequence ID" value="QNT78525.1"/>
    <property type="molecule type" value="Genomic_DNA"/>
</dbReference>
<sequence>MRKIWQLSWGMQGRFAQASIVQKTSIMQNQHCVSQYYVKQHCVKLEKHSMSFLKIHSSIICSSCCCAEHNNPLH</sequence>
<gene>
    <name evidence="1" type="ORF">JGUZn3_12990</name>
</gene>
<evidence type="ECO:0000313" key="2">
    <source>
        <dbReference type="Proteomes" id="UP000516349"/>
    </source>
</evidence>
<dbReference type="Proteomes" id="UP000516349">
    <property type="component" value="Chromosome"/>
</dbReference>
<dbReference type="AlphaFoldDB" id="A0A7H1NRW5"/>
<organism evidence="1 2">
    <name type="scientific">Entomobacter blattae</name>
    <dbReference type="NCBI Taxonomy" id="2762277"/>
    <lineage>
        <taxon>Bacteria</taxon>
        <taxon>Pseudomonadati</taxon>
        <taxon>Pseudomonadota</taxon>
        <taxon>Alphaproteobacteria</taxon>
        <taxon>Acetobacterales</taxon>
        <taxon>Acetobacteraceae</taxon>
        <taxon>Entomobacter</taxon>
    </lineage>
</organism>
<accession>A0A7H1NRW5</accession>
<proteinExistence type="predicted"/>
<keyword evidence="2" id="KW-1185">Reference proteome</keyword>
<evidence type="ECO:0000313" key="1">
    <source>
        <dbReference type="EMBL" id="QNT78525.1"/>
    </source>
</evidence>